<dbReference type="Proteomes" id="UP001165568">
    <property type="component" value="Unassembled WGS sequence"/>
</dbReference>
<feature type="transmembrane region" description="Helical" evidence="1">
    <location>
        <begin position="58"/>
        <end position="75"/>
    </location>
</feature>
<evidence type="ECO:0000313" key="4">
    <source>
        <dbReference type="Proteomes" id="UP001165568"/>
    </source>
</evidence>
<feature type="transmembrane region" description="Helical" evidence="1">
    <location>
        <begin position="7"/>
        <end position="24"/>
    </location>
</feature>
<keyword evidence="1" id="KW-0812">Transmembrane</keyword>
<evidence type="ECO:0000313" key="2">
    <source>
        <dbReference type="EMBL" id="MCV9878888.1"/>
    </source>
</evidence>
<feature type="transmembrane region" description="Helical" evidence="1">
    <location>
        <begin position="132"/>
        <end position="156"/>
    </location>
</feature>
<evidence type="ECO:0000313" key="5">
    <source>
        <dbReference type="Proteomes" id="UP001165569"/>
    </source>
</evidence>
<keyword evidence="1" id="KW-0472">Membrane</keyword>
<proteinExistence type="predicted"/>
<protein>
    <recommendedName>
        <fullName evidence="6">DNA gyrase subunit B</fullName>
    </recommendedName>
</protein>
<accession>A0AA42C296</accession>
<dbReference type="EMBL" id="JAMPJT010000005">
    <property type="protein sequence ID" value="MCV9878888.1"/>
    <property type="molecule type" value="Genomic_DNA"/>
</dbReference>
<feature type="transmembrane region" description="Helical" evidence="1">
    <location>
        <begin position="162"/>
        <end position="178"/>
    </location>
</feature>
<evidence type="ECO:0008006" key="6">
    <source>
        <dbReference type="Google" id="ProtNLM"/>
    </source>
</evidence>
<dbReference type="AlphaFoldDB" id="A0AA42C296"/>
<reference evidence="2" key="1">
    <citation type="submission" date="2022-04" db="EMBL/GenBank/DDBJ databases">
        <title>Brenneria sp. isolated from walnut trees in Serbia.</title>
        <authorList>
            <person name="Gasic K."/>
            <person name="Zlatkovic N."/>
            <person name="Kuzmanovic N."/>
        </authorList>
    </citation>
    <scope>NUCLEOTIDE SEQUENCE</scope>
    <source>
        <strain evidence="3">KBI 423</strain>
        <strain evidence="2">KBI 447</strain>
    </source>
</reference>
<organism evidence="2 5">
    <name type="scientific">Brenneria izbisi</name>
    <dbReference type="NCBI Taxonomy" id="2939450"/>
    <lineage>
        <taxon>Bacteria</taxon>
        <taxon>Pseudomonadati</taxon>
        <taxon>Pseudomonadota</taxon>
        <taxon>Gammaproteobacteria</taxon>
        <taxon>Enterobacterales</taxon>
        <taxon>Pectobacteriaceae</taxon>
        <taxon>Brenneria</taxon>
    </lineage>
</organism>
<name>A0AA42C296_9GAMM</name>
<gene>
    <name evidence="2" type="ORF">NC803_08505</name>
    <name evidence="3" type="ORF">NC856_09185</name>
</gene>
<keyword evidence="1" id="KW-1133">Transmembrane helix</keyword>
<evidence type="ECO:0000256" key="1">
    <source>
        <dbReference type="SAM" id="Phobius"/>
    </source>
</evidence>
<sequence length="186" mass="21553">MRALIRCLNVLMMLTWPFVVWFGITHPDHRWLLFVLALMFLLRFAALRGEKHVFKGTALLLAAVGAAVSIASLLLRDGYWLLWYPVAVNGVMLLLFGSSLYSGMPLVERFARIRKPELPIQAITYTRRVTQIWCLFFIFNGSVAALTCFVGNVHWWMLWNGMISYVLMGLLMGSEWLMRQRLRRQV</sequence>
<dbReference type="EMBL" id="JAMPJU010000005">
    <property type="protein sequence ID" value="MCV9882447.1"/>
    <property type="molecule type" value="Genomic_DNA"/>
</dbReference>
<comment type="caution">
    <text evidence="2">The sequence shown here is derived from an EMBL/GenBank/DDBJ whole genome shotgun (WGS) entry which is preliminary data.</text>
</comment>
<dbReference type="RefSeq" id="WP_264090128.1">
    <property type="nucleotide sequence ID" value="NZ_JAMPJT010000005.1"/>
</dbReference>
<feature type="transmembrane region" description="Helical" evidence="1">
    <location>
        <begin position="30"/>
        <end position="46"/>
    </location>
</feature>
<evidence type="ECO:0000313" key="3">
    <source>
        <dbReference type="EMBL" id="MCV9882447.1"/>
    </source>
</evidence>
<keyword evidence="4" id="KW-1185">Reference proteome</keyword>
<dbReference type="Proteomes" id="UP001165569">
    <property type="component" value="Unassembled WGS sequence"/>
</dbReference>
<feature type="transmembrane region" description="Helical" evidence="1">
    <location>
        <begin position="81"/>
        <end position="104"/>
    </location>
</feature>